<gene>
    <name evidence="10" type="ORF">H0H81_003733</name>
</gene>
<sequence>MDAFKLPQNIPQDLLLIHDLIGVTAPPVRMIRPEKIADSDDCIDSSDSDNASEDEIAADLTALNDEDELLKTIAQPDSSSDSSSCSDSDSDAGVSGPDDEKSSGALDLEDEEESGPVPSSGTYFQTKNEVLEADVAIPDILEVGPEEVLEKVGEIMTIMGNTVIIMGIPSELANRGSERALDSDTLLVFKDRKVLGYVFETFGPTSQPLYQVKFNKEHPLDVEKVQISREVFHVPARSNFVFLSHLKELKGSDASNVHDEEPADNELEFSDDEAEAAYKSSLKRKRGESRAHSIAASSRQSTPLPSLMHDQDMIETGNFSRNPYDEHGLYDVEFGAGPSRPAPIPYDDPYSDTYSVTGASQTKFLRRLEDVTEMVGEEGVVGVEEGGAIMAALLVDLLGMIYLRELAGRATWMIIPGLVDQIYKIPGRFMVTKLLDRCLRHPLLSPVLQGNFLTDPISLDRTGPSSHRNSHLQWMCGDIQVLFNRHRCFSSVVDILRDSFNLTSIHASQMRLP</sequence>
<feature type="compositionally biased region" description="Low complexity" evidence="9">
    <location>
        <begin position="77"/>
        <end position="87"/>
    </location>
</feature>
<keyword evidence="8" id="KW-0539">Nucleus</keyword>
<dbReference type="EMBL" id="JABCKI010005813">
    <property type="protein sequence ID" value="KAG5637656.1"/>
    <property type="molecule type" value="Genomic_DNA"/>
</dbReference>
<dbReference type="GO" id="GO:0003723">
    <property type="term" value="F:RNA binding"/>
    <property type="evidence" value="ECO:0007669"/>
    <property type="project" value="UniProtKB-KW"/>
</dbReference>
<reference evidence="10" key="1">
    <citation type="submission" date="2021-02" db="EMBL/GenBank/DDBJ databases">
        <authorList>
            <person name="Nieuwenhuis M."/>
            <person name="Van De Peppel L.J.J."/>
        </authorList>
    </citation>
    <scope>NUCLEOTIDE SEQUENCE</scope>
    <source>
        <strain evidence="10">D49</strain>
    </source>
</reference>
<accession>A0A9P7FV07</accession>
<dbReference type="Pfam" id="PF04410">
    <property type="entry name" value="Gar1"/>
    <property type="match status" value="1"/>
</dbReference>
<name>A0A9P7FV07_9AGAR</name>
<feature type="region of interest" description="Disordered" evidence="9">
    <location>
        <begin position="279"/>
        <end position="307"/>
    </location>
</feature>
<evidence type="ECO:0000313" key="10">
    <source>
        <dbReference type="EMBL" id="KAG5637656.1"/>
    </source>
</evidence>
<dbReference type="OrthoDB" id="21550at2759"/>
<protein>
    <recommendedName>
        <fullName evidence="3">H/ACA ribonucleoprotein complex non-core subunit NAF1</fullName>
    </recommendedName>
</protein>
<evidence type="ECO:0000256" key="1">
    <source>
        <dbReference type="ARBA" id="ARBA00004123"/>
    </source>
</evidence>
<evidence type="ECO:0000256" key="7">
    <source>
        <dbReference type="ARBA" id="ARBA00022884"/>
    </source>
</evidence>
<proteinExistence type="inferred from homology"/>
<evidence type="ECO:0000256" key="6">
    <source>
        <dbReference type="ARBA" id="ARBA00022553"/>
    </source>
</evidence>
<dbReference type="PANTHER" id="PTHR31633">
    <property type="entry name" value="H/ACA RIBONUCLEOPROTEIN COMPLEX NON-CORE SUBUNIT NAF1"/>
    <property type="match status" value="1"/>
</dbReference>
<evidence type="ECO:0000256" key="8">
    <source>
        <dbReference type="ARBA" id="ARBA00023242"/>
    </source>
</evidence>
<evidence type="ECO:0000256" key="9">
    <source>
        <dbReference type="SAM" id="MobiDB-lite"/>
    </source>
</evidence>
<dbReference type="AlphaFoldDB" id="A0A9P7FV07"/>
<dbReference type="Gene3D" id="2.40.10.230">
    <property type="entry name" value="Probable tRNA pseudouridine synthase domain"/>
    <property type="match status" value="1"/>
</dbReference>
<dbReference type="Proteomes" id="UP000717328">
    <property type="component" value="Unassembled WGS sequence"/>
</dbReference>
<dbReference type="GO" id="GO:0005634">
    <property type="term" value="C:nucleus"/>
    <property type="evidence" value="ECO:0007669"/>
    <property type="project" value="UniProtKB-SubCell"/>
</dbReference>
<keyword evidence="7" id="KW-0694">RNA-binding</keyword>
<evidence type="ECO:0000256" key="2">
    <source>
        <dbReference type="ARBA" id="ARBA00009801"/>
    </source>
</evidence>
<keyword evidence="4" id="KW-0690">Ribosome biogenesis</keyword>
<dbReference type="GO" id="GO:0000493">
    <property type="term" value="P:box H/ACA snoRNP assembly"/>
    <property type="evidence" value="ECO:0007669"/>
    <property type="project" value="InterPro"/>
</dbReference>
<dbReference type="InterPro" id="IPR038664">
    <property type="entry name" value="Gar1/Naf1_Cbf5-bd_sf"/>
</dbReference>
<keyword evidence="6" id="KW-0597">Phosphoprotein</keyword>
<dbReference type="InterPro" id="IPR009000">
    <property type="entry name" value="Transl_B-barrel_sf"/>
</dbReference>
<feature type="region of interest" description="Disordered" evidence="9">
    <location>
        <begin position="71"/>
        <end position="123"/>
    </location>
</feature>
<dbReference type="InterPro" id="IPR040309">
    <property type="entry name" value="Naf1"/>
</dbReference>
<evidence type="ECO:0000256" key="3">
    <source>
        <dbReference type="ARBA" id="ARBA00021438"/>
    </source>
</evidence>
<dbReference type="InterPro" id="IPR007504">
    <property type="entry name" value="H/ACA_rnp_Gar1/Naf1"/>
</dbReference>
<keyword evidence="5" id="KW-0698">rRNA processing</keyword>
<dbReference type="PANTHER" id="PTHR31633:SF1">
    <property type="entry name" value="H_ACA RIBONUCLEOPROTEIN COMPLEX NON-CORE SUBUNIT NAF1"/>
    <property type="match status" value="1"/>
</dbReference>
<organism evidence="10 11">
    <name type="scientific">Sphagnurus paluster</name>
    <dbReference type="NCBI Taxonomy" id="117069"/>
    <lineage>
        <taxon>Eukaryota</taxon>
        <taxon>Fungi</taxon>
        <taxon>Dikarya</taxon>
        <taxon>Basidiomycota</taxon>
        <taxon>Agaricomycotina</taxon>
        <taxon>Agaricomycetes</taxon>
        <taxon>Agaricomycetidae</taxon>
        <taxon>Agaricales</taxon>
        <taxon>Tricholomatineae</taxon>
        <taxon>Lyophyllaceae</taxon>
        <taxon>Sphagnurus</taxon>
    </lineage>
</organism>
<evidence type="ECO:0000256" key="4">
    <source>
        <dbReference type="ARBA" id="ARBA00022517"/>
    </source>
</evidence>
<comment type="similarity">
    <text evidence="2">Belongs to the NAF1 family.</text>
</comment>
<evidence type="ECO:0000313" key="11">
    <source>
        <dbReference type="Proteomes" id="UP000717328"/>
    </source>
</evidence>
<dbReference type="SUPFAM" id="SSF50447">
    <property type="entry name" value="Translation proteins"/>
    <property type="match status" value="1"/>
</dbReference>
<dbReference type="GO" id="GO:0006364">
    <property type="term" value="P:rRNA processing"/>
    <property type="evidence" value="ECO:0007669"/>
    <property type="project" value="UniProtKB-KW"/>
</dbReference>
<dbReference type="GO" id="GO:0005732">
    <property type="term" value="C:sno(s)RNA-containing ribonucleoprotein complex"/>
    <property type="evidence" value="ECO:0007669"/>
    <property type="project" value="InterPro"/>
</dbReference>
<comment type="subcellular location">
    <subcellularLocation>
        <location evidence="1">Nucleus</location>
    </subcellularLocation>
</comment>
<feature type="compositionally biased region" description="Polar residues" evidence="9">
    <location>
        <begin position="295"/>
        <end position="304"/>
    </location>
</feature>
<reference evidence="10" key="2">
    <citation type="submission" date="2021-10" db="EMBL/GenBank/DDBJ databases">
        <title>Phylogenomics reveals ancestral predisposition of the termite-cultivated fungus Termitomyces towards a domesticated lifestyle.</title>
        <authorList>
            <person name="Auxier B."/>
            <person name="Grum-Grzhimaylo A."/>
            <person name="Cardenas M.E."/>
            <person name="Lodge J.D."/>
            <person name="Laessoe T."/>
            <person name="Pedersen O."/>
            <person name="Smith M.E."/>
            <person name="Kuyper T.W."/>
            <person name="Franco-Molano E.A."/>
            <person name="Baroni T.J."/>
            <person name="Aanen D.K."/>
        </authorList>
    </citation>
    <scope>NUCLEOTIDE SEQUENCE</scope>
    <source>
        <strain evidence="10">D49</strain>
    </source>
</reference>
<keyword evidence="11" id="KW-1185">Reference proteome</keyword>
<comment type="caution">
    <text evidence="10">The sequence shown here is derived from an EMBL/GenBank/DDBJ whole genome shotgun (WGS) entry which is preliminary data.</text>
</comment>
<evidence type="ECO:0000256" key="5">
    <source>
        <dbReference type="ARBA" id="ARBA00022552"/>
    </source>
</evidence>
<dbReference type="GO" id="GO:0001522">
    <property type="term" value="P:pseudouridine synthesis"/>
    <property type="evidence" value="ECO:0007669"/>
    <property type="project" value="InterPro"/>
</dbReference>